<dbReference type="EMBL" id="CAACVS010000446">
    <property type="protein sequence ID" value="VEU42491.1"/>
    <property type="molecule type" value="Genomic_DNA"/>
</dbReference>
<evidence type="ECO:0000313" key="2">
    <source>
        <dbReference type="EMBL" id="VEU42491.1"/>
    </source>
</evidence>
<proteinExistence type="predicted"/>
<feature type="chain" id="PRO_5019085840" evidence="1">
    <location>
        <begin position="22"/>
        <end position="229"/>
    </location>
</feature>
<name>A0A448ZKD8_9STRA</name>
<evidence type="ECO:0000256" key="1">
    <source>
        <dbReference type="SAM" id="SignalP"/>
    </source>
</evidence>
<dbReference type="Proteomes" id="UP000291116">
    <property type="component" value="Unassembled WGS sequence"/>
</dbReference>
<protein>
    <submittedName>
        <fullName evidence="2">Uncharacterized protein</fullName>
    </submittedName>
</protein>
<reference evidence="2 3" key="1">
    <citation type="submission" date="2019-01" db="EMBL/GenBank/DDBJ databases">
        <authorList>
            <person name="Ferrante I. M."/>
        </authorList>
    </citation>
    <scope>NUCLEOTIDE SEQUENCE [LARGE SCALE GENOMIC DNA]</scope>
    <source>
        <strain evidence="2 3">B856</strain>
    </source>
</reference>
<sequence>MKFQTASNVLAITALASKASAFAPTSNNVKSTALLMGTPGMDLSGNSWKPDSEKMGSTDTGDYFPEGYNPEEEIAFSSGMMGSQSGNAGSRDGPQLPGLENLGADAVVAGGISLDPNIPEGMEFVPASVPDGNFEFQVASTGSGGSLQVMISSPCMTFEDYYAAFAPGSHPSLSVGPSAGRLDRRSGDPTPLEITCEPNGVGGVLTGDLVINLPDDNSKLSYKVTVNSV</sequence>
<keyword evidence="3" id="KW-1185">Reference proteome</keyword>
<organism evidence="2 3">
    <name type="scientific">Pseudo-nitzschia multistriata</name>
    <dbReference type="NCBI Taxonomy" id="183589"/>
    <lineage>
        <taxon>Eukaryota</taxon>
        <taxon>Sar</taxon>
        <taxon>Stramenopiles</taxon>
        <taxon>Ochrophyta</taxon>
        <taxon>Bacillariophyta</taxon>
        <taxon>Bacillariophyceae</taxon>
        <taxon>Bacillariophycidae</taxon>
        <taxon>Bacillariales</taxon>
        <taxon>Bacillariaceae</taxon>
        <taxon>Pseudo-nitzschia</taxon>
    </lineage>
</organism>
<evidence type="ECO:0000313" key="3">
    <source>
        <dbReference type="Proteomes" id="UP000291116"/>
    </source>
</evidence>
<keyword evidence="1" id="KW-0732">Signal</keyword>
<feature type="signal peptide" evidence="1">
    <location>
        <begin position="1"/>
        <end position="21"/>
    </location>
</feature>
<accession>A0A448ZKD8</accession>
<gene>
    <name evidence="2" type="ORF">PSNMU_V1.4_AUG-EV-PASAV3_0094580</name>
</gene>
<dbReference type="AlphaFoldDB" id="A0A448ZKD8"/>
<dbReference type="OrthoDB" id="192655at2759"/>